<dbReference type="Proteomes" id="UP000298416">
    <property type="component" value="Unassembled WGS sequence"/>
</dbReference>
<comment type="caution">
    <text evidence="8">The sequence shown here is derived from an EMBL/GenBank/DDBJ whole genome shotgun (WGS) entry which is preliminary data.</text>
</comment>
<evidence type="ECO:0000256" key="2">
    <source>
        <dbReference type="ARBA" id="ARBA00023015"/>
    </source>
</evidence>
<dbReference type="Pfam" id="PF03634">
    <property type="entry name" value="TCP"/>
    <property type="match status" value="1"/>
</dbReference>
<feature type="compositionally biased region" description="Basic residues" evidence="6">
    <location>
        <begin position="72"/>
        <end position="87"/>
    </location>
</feature>
<evidence type="ECO:0000256" key="4">
    <source>
        <dbReference type="ARBA" id="ARBA00023163"/>
    </source>
</evidence>
<name>A0A8X8W335_SALSN</name>
<feature type="region of interest" description="Disordered" evidence="6">
    <location>
        <begin position="1"/>
        <end position="87"/>
    </location>
</feature>
<gene>
    <name evidence="8" type="ORF">SASPL_152330</name>
</gene>
<reference evidence="8" key="2">
    <citation type="submission" date="2020-08" db="EMBL/GenBank/DDBJ databases">
        <title>Plant Genome Project.</title>
        <authorList>
            <person name="Zhang R.-G."/>
        </authorList>
    </citation>
    <scope>NUCLEOTIDE SEQUENCE</scope>
    <source>
        <strain evidence="8">Huo1</strain>
        <tissue evidence="8">Leaf</tissue>
    </source>
</reference>
<dbReference type="InterPro" id="IPR017887">
    <property type="entry name" value="TF_TCP_subgr"/>
</dbReference>
<dbReference type="GO" id="GO:0043565">
    <property type="term" value="F:sequence-specific DNA binding"/>
    <property type="evidence" value="ECO:0007669"/>
    <property type="project" value="TreeGrafter"/>
</dbReference>
<comment type="subcellular location">
    <subcellularLocation>
        <location evidence="1">Nucleus</location>
    </subcellularLocation>
</comment>
<dbReference type="EMBL" id="PNBA02000021">
    <property type="protein sequence ID" value="KAG6387145.1"/>
    <property type="molecule type" value="Genomic_DNA"/>
</dbReference>
<keyword evidence="2" id="KW-0805">Transcription regulation</keyword>
<evidence type="ECO:0000256" key="3">
    <source>
        <dbReference type="ARBA" id="ARBA00023125"/>
    </source>
</evidence>
<proteinExistence type="predicted"/>
<dbReference type="InterPro" id="IPR005333">
    <property type="entry name" value="Transcription_factor_TCP"/>
</dbReference>
<evidence type="ECO:0000313" key="9">
    <source>
        <dbReference type="Proteomes" id="UP000298416"/>
    </source>
</evidence>
<sequence>MYAPINPIQSQDDEADDDHQQPPPSFLNYYSYNHSFPSFDGAPSNPPSPPRKRKSEAADGGGGRVVRAGGRKDRHSKVRTARGPRDRRVRLSPATAIQFYDVQDRLGYDRPSKAIDWLINEAKAAIDALGCDQNLNETGGFSFSGDYDLQKMISWSSVSESFSSNSMQPNLFREPLQSSNVYGDFGGFHFASELSKIAASATNKQDENLKELI</sequence>
<evidence type="ECO:0000313" key="8">
    <source>
        <dbReference type="EMBL" id="KAG6387145.1"/>
    </source>
</evidence>
<keyword evidence="9" id="KW-1185">Reference proteome</keyword>
<protein>
    <recommendedName>
        <fullName evidence="7">TCP domain-containing protein</fullName>
    </recommendedName>
</protein>
<evidence type="ECO:0000259" key="7">
    <source>
        <dbReference type="PROSITE" id="PS51369"/>
    </source>
</evidence>
<evidence type="ECO:0000256" key="1">
    <source>
        <dbReference type="ARBA" id="ARBA00004123"/>
    </source>
</evidence>
<dbReference type="PANTHER" id="PTHR31072:SF97">
    <property type="entry name" value="TRANSCRIPTION FACTOR TCP4-LIKE"/>
    <property type="match status" value="1"/>
</dbReference>
<dbReference type="GO" id="GO:2000032">
    <property type="term" value="P:regulation of secondary shoot formation"/>
    <property type="evidence" value="ECO:0007669"/>
    <property type="project" value="TreeGrafter"/>
</dbReference>
<evidence type="ECO:0000256" key="5">
    <source>
        <dbReference type="ARBA" id="ARBA00023242"/>
    </source>
</evidence>
<dbReference type="GO" id="GO:0005634">
    <property type="term" value="C:nucleus"/>
    <property type="evidence" value="ECO:0007669"/>
    <property type="project" value="UniProtKB-SubCell"/>
</dbReference>
<evidence type="ECO:0000256" key="6">
    <source>
        <dbReference type="SAM" id="MobiDB-lite"/>
    </source>
</evidence>
<accession>A0A8X8W335</accession>
<dbReference type="AlphaFoldDB" id="A0A8X8W335"/>
<reference evidence="8" key="1">
    <citation type="submission" date="2018-01" db="EMBL/GenBank/DDBJ databases">
        <authorList>
            <person name="Mao J.F."/>
        </authorList>
    </citation>
    <scope>NUCLEOTIDE SEQUENCE</scope>
    <source>
        <strain evidence="8">Huo1</strain>
        <tissue evidence="8">Leaf</tissue>
    </source>
</reference>
<feature type="domain" description="TCP" evidence="7">
    <location>
        <begin position="71"/>
        <end position="129"/>
    </location>
</feature>
<dbReference type="PANTHER" id="PTHR31072">
    <property type="entry name" value="TRANSCRIPTION FACTOR TCP4-RELATED"/>
    <property type="match status" value="1"/>
</dbReference>
<dbReference type="GO" id="GO:0003700">
    <property type="term" value="F:DNA-binding transcription factor activity"/>
    <property type="evidence" value="ECO:0007669"/>
    <property type="project" value="InterPro"/>
</dbReference>
<keyword evidence="5" id="KW-0539">Nucleus</keyword>
<organism evidence="8">
    <name type="scientific">Salvia splendens</name>
    <name type="common">Scarlet sage</name>
    <dbReference type="NCBI Taxonomy" id="180675"/>
    <lineage>
        <taxon>Eukaryota</taxon>
        <taxon>Viridiplantae</taxon>
        <taxon>Streptophyta</taxon>
        <taxon>Embryophyta</taxon>
        <taxon>Tracheophyta</taxon>
        <taxon>Spermatophyta</taxon>
        <taxon>Magnoliopsida</taxon>
        <taxon>eudicotyledons</taxon>
        <taxon>Gunneridae</taxon>
        <taxon>Pentapetalae</taxon>
        <taxon>asterids</taxon>
        <taxon>lamiids</taxon>
        <taxon>Lamiales</taxon>
        <taxon>Lamiaceae</taxon>
        <taxon>Nepetoideae</taxon>
        <taxon>Mentheae</taxon>
        <taxon>Salviinae</taxon>
        <taxon>Salvia</taxon>
        <taxon>Salvia subgen. Calosphace</taxon>
        <taxon>core Calosphace</taxon>
    </lineage>
</organism>
<keyword evidence="4" id="KW-0804">Transcription</keyword>
<keyword evidence="3" id="KW-0238">DNA-binding</keyword>
<dbReference type="PROSITE" id="PS51369">
    <property type="entry name" value="TCP"/>
    <property type="match status" value="1"/>
</dbReference>